<organism evidence="1 2">
    <name type="scientific">Candidatus Yanofskybacteria bacterium RIFCSPHIGHO2_01_FULL_45_42</name>
    <dbReference type="NCBI Taxonomy" id="1802671"/>
    <lineage>
        <taxon>Bacteria</taxon>
        <taxon>Candidatus Yanofskyibacteriota</taxon>
    </lineage>
</organism>
<sequence length="75" mass="8732">MKTKIVLILLLGFMLLWVFDLGKSVNDYRLANQKLSRELKSYKDKLPHLPARSPKKVKCSCDRECNMKKDGYSVK</sequence>
<proteinExistence type="predicted"/>
<evidence type="ECO:0000313" key="2">
    <source>
        <dbReference type="Proteomes" id="UP000178023"/>
    </source>
</evidence>
<evidence type="ECO:0000313" key="1">
    <source>
        <dbReference type="EMBL" id="OGN08290.1"/>
    </source>
</evidence>
<dbReference type="Proteomes" id="UP000178023">
    <property type="component" value="Unassembled WGS sequence"/>
</dbReference>
<reference evidence="1 2" key="1">
    <citation type="journal article" date="2016" name="Nat. Commun.">
        <title>Thousands of microbial genomes shed light on interconnected biogeochemical processes in an aquifer system.</title>
        <authorList>
            <person name="Anantharaman K."/>
            <person name="Brown C.T."/>
            <person name="Hug L.A."/>
            <person name="Sharon I."/>
            <person name="Castelle C.J."/>
            <person name="Probst A.J."/>
            <person name="Thomas B.C."/>
            <person name="Singh A."/>
            <person name="Wilkins M.J."/>
            <person name="Karaoz U."/>
            <person name="Brodie E.L."/>
            <person name="Williams K.H."/>
            <person name="Hubbard S.S."/>
            <person name="Banfield J.F."/>
        </authorList>
    </citation>
    <scope>NUCLEOTIDE SEQUENCE [LARGE SCALE GENOMIC DNA]</scope>
</reference>
<gene>
    <name evidence="1" type="ORF">A2750_00525</name>
</gene>
<name>A0A1F8F6V0_9BACT</name>
<dbReference type="AlphaFoldDB" id="A0A1F8F6V0"/>
<comment type="caution">
    <text evidence="1">The sequence shown here is derived from an EMBL/GenBank/DDBJ whole genome shotgun (WGS) entry which is preliminary data.</text>
</comment>
<dbReference type="EMBL" id="MGJL01000007">
    <property type="protein sequence ID" value="OGN08290.1"/>
    <property type="molecule type" value="Genomic_DNA"/>
</dbReference>
<protein>
    <submittedName>
        <fullName evidence="1">Uncharacterized protein</fullName>
    </submittedName>
</protein>
<accession>A0A1F8F6V0</accession>